<evidence type="ECO:0000256" key="2">
    <source>
        <dbReference type="ARBA" id="ARBA00022801"/>
    </source>
</evidence>
<reference evidence="6" key="1">
    <citation type="journal article" date="2019" name="Int. J. Syst. Evol. Microbiol.">
        <title>The Global Catalogue of Microorganisms (GCM) 10K type strain sequencing project: providing services to taxonomists for standard genome sequencing and annotation.</title>
        <authorList>
            <consortium name="The Broad Institute Genomics Platform"/>
            <consortium name="The Broad Institute Genome Sequencing Center for Infectious Disease"/>
            <person name="Wu L."/>
            <person name="Ma J."/>
        </authorList>
    </citation>
    <scope>NUCLEOTIDE SEQUENCE [LARGE SCALE GENOMIC DNA]</scope>
    <source>
        <strain evidence="6">CGMCC 1.18575</strain>
    </source>
</reference>
<dbReference type="InterPro" id="IPR041063">
    <property type="entry name" value="Glyco_H_20C_C"/>
</dbReference>
<proteinExistence type="inferred from homology"/>
<evidence type="ECO:0000259" key="3">
    <source>
        <dbReference type="Pfam" id="PF00728"/>
    </source>
</evidence>
<dbReference type="Pfam" id="PF00728">
    <property type="entry name" value="Glyco_hydro_20"/>
    <property type="match status" value="1"/>
</dbReference>
<comment type="caution">
    <text evidence="5">The sequence shown here is derived from an EMBL/GenBank/DDBJ whole genome shotgun (WGS) entry which is preliminary data.</text>
</comment>
<name>A0ABW0HRG8_9BACL</name>
<dbReference type="Gene3D" id="3.20.20.80">
    <property type="entry name" value="Glycosidases"/>
    <property type="match status" value="1"/>
</dbReference>
<dbReference type="Proteomes" id="UP001596113">
    <property type="component" value="Unassembled WGS sequence"/>
</dbReference>
<keyword evidence="2" id="KW-0378">Hydrolase</keyword>
<dbReference type="PANTHER" id="PTHR21040">
    <property type="entry name" value="BCDNA.GH04120"/>
    <property type="match status" value="1"/>
</dbReference>
<dbReference type="InterPro" id="IPR015883">
    <property type="entry name" value="Glyco_hydro_20_cat"/>
</dbReference>
<dbReference type="SUPFAM" id="SSF51445">
    <property type="entry name" value="(Trans)glycosidases"/>
    <property type="match status" value="1"/>
</dbReference>
<dbReference type="InterPro" id="IPR038901">
    <property type="entry name" value="HEXDC-like"/>
</dbReference>
<sequence length="631" mass="72322">MRFSFSGLMEGLEQGISELAPELGIEYGAGGVPVAVVQTDSPGLSLRMNAEGAEIVYGRKVEFYRALGHLVEAYRLGEVQCVIREQPQFTTNGPMFDVSQGNAVMKPETVRRFLRMMALMGLDMIMLYSEDSYDVPEQPYFGYMRGRYSKEEISAMDRYASLFGIEMIPCIQTLSHLEDVLKWKPFYEFRDDEETLLVGHERTYDFIEQMIRAAVAPVTSRRIHIGMDEAWKLGLGRYLSENGYRTKFEIMNEHLHRVLDITRKLGLEPMMWSDMYFRAGSKTGGYYDPECVIPQETIDGMPKDVRFVYWDYYHCDEAFYENWIRRHKEFGSTPVFAGGIWNWKGFVLNYGLTFASTNAALAVCKREGVKEIIATLWGDDGTECDWYSALLGLQLFAEHGYSPEQPTGEKLRARFAACTGGRYDDFMDIRWIDEIPGAPEGNTGNANPSRCLLWQNVLMGLFDKNVEDLPLGDYYGDMKNKMAEASGRNGEFSAVFGVLERLCAVLEIKAGIGLELTGTYRSRDFDLLQTLIAVKLPELVRRVRDLRDFHRDRWHEVNKPFGWEVIDFRYGGLLMNAEHAIARLGDFVEGRVEAIEELEEERLPFPDKGGVPECYWFKFIPSASRLMQYQP</sequence>
<accession>A0ABW0HRG8</accession>
<evidence type="ECO:0000313" key="6">
    <source>
        <dbReference type="Proteomes" id="UP001596113"/>
    </source>
</evidence>
<dbReference type="Gene3D" id="1.20.120.670">
    <property type="entry name" value="N-acetyl-b-d-glucoasminidase"/>
    <property type="match status" value="1"/>
</dbReference>
<evidence type="ECO:0000256" key="1">
    <source>
        <dbReference type="ARBA" id="ARBA00006285"/>
    </source>
</evidence>
<comment type="similarity">
    <text evidence="1">Belongs to the glycosyl hydrolase 20 family.</text>
</comment>
<dbReference type="Pfam" id="PF18088">
    <property type="entry name" value="Glyco_H_20C_C"/>
    <property type="match status" value="1"/>
</dbReference>
<evidence type="ECO:0000313" key="5">
    <source>
        <dbReference type="EMBL" id="MFC5402766.1"/>
    </source>
</evidence>
<dbReference type="CDD" id="cd06565">
    <property type="entry name" value="GH20_GcnA-like"/>
    <property type="match status" value="1"/>
</dbReference>
<dbReference type="PANTHER" id="PTHR21040:SF8">
    <property type="entry name" value="BCDNA.GH04120"/>
    <property type="match status" value="1"/>
</dbReference>
<keyword evidence="6" id="KW-1185">Reference proteome</keyword>
<feature type="domain" description="Glycoside hydrolase family 20 catalytic" evidence="3">
    <location>
        <begin position="144"/>
        <end position="277"/>
    </location>
</feature>
<gene>
    <name evidence="5" type="ORF">ACFPOF_08430</name>
</gene>
<dbReference type="InterPro" id="IPR017853">
    <property type="entry name" value="GH"/>
</dbReference>
<organism evidence="5 6">
    <name type="scientific">Cohnella soli</name>
    <dbReference type="NCBI Taxonomy" id="425005"/>
    <lineage>
        <taxon>Bacteria</taxon>
        <taxon>Bacillati</taxon>
        <taxon>Bacillota</taxon>
        <taxon>Bacilli</taxon>
        <taxon>Bacillales</taxon>
        <taxon>Paenibacillaceae</taxon>
        <taxon>Cohnella</taxon>
    </lineage>
</organism>
<dbReference type="EMBL" id="JBHSMI010000015">
    <property type="protein sequence ID" value="MFC5402766.1"/>
    <property type="molecule type" value="Genomic_DNA"/>
</dbReference>
<feature type="domain" description="Glycoside Hydrolase 20C C-terminal" evidence="4">
    <location>
        <begin position="424"/>
        <end position="608"/>
    </location>
</feature>
<evidence type="ECO:0000259" key="4">
    <source>
        <dbReference type="Pfam" id="PF18088"/>
    </source>
</evidence>
<dbReference type="RefSeq" id="WP_378131528.1">
    <property type="nucleotide sequence ID" value="NZ_JBHSMI010000015.1"/>
</dbReference>
<protein>
    <submittedName>
        <fullName evidence="5">Beta-N-acetylhexosaminidase</fullName>
    </submittedName>
</protein>